<comment type="caution">
    <text evidence="6">The sequence shown here is derived from an EMBL/GenBank/DDBJ whole genome shotgun (WGS) entry which is preliminary data.</text>
</comment>
<dbReference type="PANTHER" id="PTHR43817:SF1">
    <property type="entry name" value="HYDROLASE, FAMILY 43, PUTATIVE (AFU_ORTHOLOGUE AFUA_3G01660)-RELATED"/>
    <property type="match status" value="1"/>
</dbReference>
<dbReference type="OrthoDB" id="177947at2"/>
<dbReference type="SUPFAM" id="SSF75005">
    <property type="entry name" value="Arabinanase/levansucrase/invertase"/>
    <property type="match status" value="1"/>
</dbReference>
<evidence type="ECO:0000256" key="2">
    <source>
        <dbReference type="ARBA" id="ARBA00022729"/>
    </source>
</evidence>
<evidence type="ECO:0000256" key="5">
    <source>
        <dbReference type="RuleBase" id="RU361187"/>
    </source>
</evidence>
<name>A0A418IKG3_STAXY</name>
<keyword evidence="4 5" id="KW-0326">Glycosidase</keyword>
<dbReference type="Gene3D" id="2.115.10.20">
    <property type="entry name" value="Glycosyl hydrolase domain, family 43"/>
    <property type="match status" value="1"/>
</dbReference>
<organism evidence="6 7">
    <name type="scientific">Staphylococcus xylosus</name>
    <dbReference type="NCBI Taxonomy" id="1288"/>
    <lineage>
        <taxon>Bacteria</taxon>
        <taxon>Bacillati</taxon>
        <taxon>Bacillota</taxon>
        <taxon>Bacilli</taxon>
        <taxon>Bacillales</taxon>
        <taxon>Staphylococcaceae</taxon>
        <taxon>Staphylococcus</taxon>
    </lineage>
</organism>
<dbReference type="GO" id="GO:0005975">
    <property type="term" value="P:carbohydrate metabolic process"/>
    <property type="evidence" value="ECO:0007669"/>
    <property type="project" value="InterPro"/>
</dbReference>
<keyword evidence="7" id="KW-1185">Reference proteome</keyword>
<keyword evidence="3 5" id="KW-0378">Hydrolase</keyword>
<dbReference type="EMBL" id="QXUL01000089">
    <property type="protein sequence ID" value="RIN07788.1"/>
    <property type="molecule type" value="Genomic_DNA"/>
</dbReference>
<evidence type="ECO:0000256" key="1">
    <source>
        <dbReference type="ARBA" id="ARBA00009865"/>
    </source>
</evidence>
<reference evidence="6 7" key="1">
    <citation type="journal article" date="2016" name="Front. Microbiol.">
        <title>Comprehensive Phylogenetic Analysis of Bovine Non-aureus Staphylococci Species Based on Whole-Genome Sequencing.</title>
        <authorList>
            <person name="Naushad S."/>
            <person name="Barkema H.W."/>
            <person name="Luby C."/>
            <person name="Condas L.A."/>
            <person name="Nobrega D.B."/>
            <person name="Carson D.A."/>
            <person name="De Buck J."/>
        </authorList>
    </citation>
    <scope>NUCLEOTIDE SEQUENCE [LARGE SCALE GENOMIC DNA]</scope>
    <source>
        <strain evidence="6 7">SNUC 102</strain>
    </source>
</reference>
<proteinExistence type="inferred from homology"/>
<dbReference type="Proteomes" id="UP000285567">
    <property type="component" value="Unassembled WGS sequence"/>
</dbReference>
<comment type="similarity">
    <text evidence="1 5">Belongs to the glycosyl hydrolase 43 family.</text>
</comment>
<keyword evidence="2" id="KW-0732">Signal</keyword>
<sequence>MEDINNPIVLQRADPFVLQHEGQYYFTGSYPLYNRIILRISNSLNDLKDAKEYTVRLKDSKGPKSELIWAPELHRVNDKWYIYYAAAPNTNIDDDTFNHRMYVLENESDNILEGEWVDKGQIDTGWETFALDATVFTLNNELYYVWSQQDLNIKGHSNIYISKMKNPWTLEGKITLLTIPEFEWEIKGFWVNEGPAILIKEEKIFLTYSASATGIDYCVGMLSADIGSDLLNAASWIKHNKPVFETSIKNKQYGPGHNSFTKSKDGKHDIIVYHARNYQNIKGDPLFDPNRHARAQIINWDENNNPQFGIPLPDKCWTPETPKVLGGEVHE</sequence>
<dbReference type="InterPro" id="IPR023296">
    <property type="entry name" value="Glyco_hydro_beta-prop_sf"/>
</dbReference>
<evidence type="ECO:0000256" key="4">
    <source>
        <dbReference type="ARBA" id="ARBA00023295"/>
    </source>
</evidence>
<evidence type="ECO:0000256" key="3">
    <source>
        <dbReference type="ARBA" id="ARBA00022801"/>
    </source>
</evidence>
<dbReference type="InterPro" id="IPR006710">
    <property type="entry name" value="Glyco_hydro_43"/>
</dbReference>
<dbReference type="PANTHER" id="PTHR43817">
    <property type="entry name" value="GLYCOSYL HYDROLASE"/>
    <property type="match status" value="1"/>
</dbReference>
<dbReference type="InterPro" id="IPR016828">
    <property type="entry name" value="Alpha-L-arabinofuranosidase"/>
</dbReference>
<gene>
    <name evidence="6" type="ORF">BU097_12930</name>
</gene>
<dbReference type="GO" id="GO:0004553">
    <property type="term" value="F:hydrolase activity, hydrolyzing O-glycosyl compounds"/>
    <property type="evidence" value="ECO:0007669"/>
    <property type="project" value="InterPro"/>
</dbReference>
<accession>A0A418IKG3</accession>
<dbReference type="Pfam" id="PF04616">
    <property type="entry name" value="Glyco_hydro_43"/>
    <property type="match status" value="1"/>
</dbReference>
<dbReference type="AlphaFoldDB" id="A0A418IKG3"/>
<dbReference type="RefSeq" id="WP_119604217.1">
    <property type="nucleotide sequence ID" value="NZ_QXUL01000089.1"/>
</dbReference>
<protein>
    <submittedName>
        <fullName evidence="6">Alpha-N-arabinofuranosidase</fullName>
    </submittedName>
</protein>
<evidence type="ECO:0000313" key="7">
    <source>
        <dbReference type="Proteomes" id="UP000285567"/>
    </source>
</evidence>
<evidence type="ECO:0000313" key="6">
    <source>
        <dbReference type="EMBL" id="RIN07788.1"/>
    </source>
</evidence>
<dbReference type="PIRSF" id="PIRSF025414">
    <property type="entry name" value="Alpha-L-arabinofuranosidase"/>
    <property type="match status" value="1"/>
</dbReference>